<dbReference type="GO" id="GO:0000307">
    <property type="term" value="C:cyclin-dependent protein kinase holoenzyme complex"/>
    <property type="evidence" value="ECO:0007669"/>
    <property type="project" value="TreeGrafter"/>
</dbReference>
<protein>
    <recommendedName>
        <fullName evidence="4">Cyclin N-terminal domain-containing protein</fullName>
    </recommendedName>
</protein>
<feature type="region of interest" description="Disordered" evidence="1">
    <location>
        <begin position="341"/>
        <end position="372"/>
    </location>
</feature>
<comment type="caution">
    <text evidence="2">The sequence shown here is derived from an EMBL/GenBank/DDBJ whole genome shotgun (WGS) entry which is preliminary data.</text>
</comment>
<feature type="compositionally biased region" description="Low complexity" evidence="1">
    <location>
        <begin position="344"/>
        <end position="355"/>
    </location>
</feature>
<name>A0A9W8E6M2_9FUNG</name>
<feature type="compositionally biased region" description="Polar residues" evidence="1">
    <location>
        <begin position="1"/>
        <end position="16"/>
    </location>
</feature>
<dbReference type="PANTHER" id="PTHR15615:SF108">
    <property type="entry name" value="PROTEIN CNPPD1"/>
    <property type="match status" value="1"/>
</dbReference>
<dbReference type="PANTHER" id="PTHR15615">
    <property type="match status" value="1"/>
</dbReference>
<dbReference type="OrthoDB" id="10250320at2759"/>
<dbReference type="GO" id="GO:0005634">
    <property type="term" value="C:nucleus"/>
    <property type="evidence" value="ECO:0007669"/>
    <property type="project" value="TreeGrafter"/>
</dbReference>
<evidence type="ECO:0000313" key="3">
    <source>
        <dbReference type="Proteomes" id="UP001150925"/>
    </source>
</evidence>
<feature type="region of interest" description="Disordered" evidence="1">
    <location>
        <begin position="228"/>
        <end position="305"/>
    </location>
</feature>
<dbReference type="SUPFAM" id="SSF47954">
    <property type="entry name" value="Cyclin-like"/>
    <property type="match status" value="1"/>
</dbReference>
<dbReference type="CDD" id="cd20557">
    <property type="entry name" value="CYCLIN_ScPCL1-like"/>
    <property type="match status" value="1"/>
</dbReference>
<dbReference type="Gene3D" id="1.10.472.10">
    <property type="entry name" value="Cyclin-like"/>
    <property type="match status" value="1"/>
</dbReference>
<feature type="region of interest" description="Disordered" evidence="1">
    <location>
        <begin position="1"/>
        <end position="28"/>
    </location>
</feature>
<feature type="region of interest" description="Disordered" evidence="1">
    <location>
        <begin position="476"/>
        <end position="510"/>
    </location>
</feature>
<evidence type="ECO:0000256" key="1">
    <source>
        <dbReference type="SAM" id="MobiDB-lite"/>
    </source>
</evidence>
<organism evidence="2 3">
    <name type="scientific">Dispira parvispora</name>
    <dbReference type="NCBI Taxonomy" id="1520584"/>
    <lineage>
        <taxon>Eukaryota</taxon>
        <taxon>Fungi</taxon>
        <taxon>Fungi incertae sedis</taxon>
        <taxon>Zoopagomycota</taxon>
        <taxon>Kickxellomycotina</taxon>
        <taxon>Dimargaritomycetes</taxon>
        <taxon>Dimargaritales</taxon>
        <taxon>Dimargaritaceae</taxon>
        <taxon>Dispira</taxon>
    </lineage>
</organism>
<proteinExistence type="predicted"/>
<dbReference type="GO" id="GO:0019901">
    <property type="term" value="F:protein kinase binding"/>
    <property type="evidence" value="ECO:0007669"/>
    <property type="project" value="InterPro"/>
</dbReference>
<feature type="compositionally biased region" description="Pro residues" evidence="1">
    <location>
        <begin position="483"/>
        <end position="501"/>
    </location>
</feature>
<gene>
    <name evidence="2" type="ORF">IWQ62_003047</name>
</gene>
<reference evidence="2" key="1">
    <citation type="submission" date="2022-07" db="EMBL/GenBank/DDBJ databases">
        <title>Phylogenomic reconstructions and comparative analyses of Kickxellomycotina fungi.</title>
        <authorList>
            <person name="Reynolds N.K."/>
            <person name="Stajich J.E."/>
            <person name="Barry K."/>
            <person name="Grigoriev I.V."/>
            <person name="Crous P."/>
            <person name="Smith M.E."/>
        </authorList>
    </citation>
    <scope>NUCLEOTIDE SEQUENCE</scope>
    <source>
        <strain evidence="2">RSA 1196</strain>
    </source>
</reference>
<dbReference type="AlphaFoldDB" id="A0A9W8E6M2"/>
<dbReference type="Proteomes" id="UP001150925">
    <property type="component" value="Unassembled WGS sequence"/>
</dbReference>
<evidence type="ECO:0000313" key="2">
    <source>
        <dbReference type="EMBL" id="KAJ1964030.1"/>
    </source>
</evidence>
<accession>A0A9W8E6M2</accession>
<dbReference type="GO" id="GO:0016538">
    <property type="term" value="F:cyclin-dependent protein serine/threonine kinase regulator activity"/>
    <property type="evidence" value="ECO:0007669"/>
    <property type="project" value="TreeGrafter"/>
</dbReference>
<keyword evidence="3" id="KW-1185">Reference proteome</keyword>
<dbReference type="InterPro" id="IPR013922">
    <property type="entry name" value="Cyclin_PHO80-like"/>
</dbReference>
<evidence type="ECO:0008006" key="4">
    <source>
        <dbReference type="Google" id="ProtNLM"/>
    </source>
</evidence>
<dbReference type="EMBL" id="JANBPY010000747">
    <property type="protein sequence ID" value="KAJ1964030.1"/>
    <property type="molecule type" value="Genomic_DNA"/>
</dbReference>
<sequence>MVTQVYNPYSSKSSRMATGHAMPQNKDPHQLATERRSFQNNLRADVIAIAEQMVNWLFSCSPQTDKQPTTGNGLPNNNLPSLSSFIRSVVHRTQSPVTAIITALIYLCRLKQRHPSCKGSPGAGHRLILAALITATKYLYDDAYHNRSWVTVSQGLFNLSEINQMEMEFLVFLNFRLSVTRDQWCEFVAIIDEKLQSHWQRTGLWHVYQDMGFSLMAEVIENPIARRGEKAGPPMASTMGTTSIHPPGLSQEASKAGNSAAHPHPWVGSNSNSTEVPRVASGRPTITTYNIPPPAAVSHGSTSGVRTEFHPNRTYSPTSACVTPINGDTKVTPSSQIKLYRKPSSNSFRSVPSSSGTISVKPSPPHHFRTPTTPNSPFFPGTHSGMDATTTASTTATNYVAHSKGQSSVVEPLQGVPVQRHVSVGSATTLNPIKPLQHPVSPYSAGHLSAGTGKGLSGFSGFRNMLKSKRSANSLYGNAFVPPSQPPPPPSGSSLIPPPINPDDNHSRFSPAGLKLAQRFKALSFLRPSTTKLNLTSKSTGEMANVMGTVPEPSVCPNNIHSESFPPHLWPNHGGPTMVKMPGQDHGYRGENHNVELPPAPVAVGQLPLASQPAVQQPYPVEPPTLRGKRSIPGLSTRSKSRTRRLSWPHLFHLVIPNPQTMPPTHH</sequence>
<dbReference type="InterPro" id="IPR036915">
    <property type="entry name" value="Cyclin-like_sf"/>
</dbReference>
<feature type="region of interest" description="Disordered" evidence="1">
    <location>
        <begin position="621"/>
        <end position="644"/>
    </location>
</feature>
<dbReference type="Pfam" id="PF08613">
    <property type="entry name" value="Cyclin"/>
    <property type="match status" value="1"/>
</dbReference>